<evidence type="ECO:0000313" key="3">
    <source>
        <dbReference type="Proteomes" id="UP001055172"/>
    </source>
</evidence>
<name>A0AA37GB33_9PEZI</name>
<protein>
    <submittedName>
        <fullName evidence="2">Aspartate aminotransferase, cytoplasmic isozyme 1</fullName>
    </submittedName>
</protein>
<dbReference type="AlphaFoldDB" id="A0AA37GB33"/>
<dbReference type="InterPro" id="IPR015422">
    <property type="entry name" value="PyrdxlP-dep_Trfase_small"/>
</dbReference>
<reference evidence="2 3" key="1">
    <citation type="submission" date="2021-07" db="EMBL/GenBank/DDBJ databases">
        <title>Genome data of Colletotrichum spaethianum.</title>
        <authorList>
            <person name="Utami Y.D."/>
            <person name="Hiruma K."/>
        </authorList>
    </citation>
    <scope>NUCLEOTIDE SEQUENCE [LARGE SCALE GENOMIC DNA]</scope>
    <source>
        <strain evidence="2 3">MAFF 242679</strain>
    </source>
</reference>
<evidence type="ECO:0000256" key="1">
    <source>
        <dbReference type="SAM" id="MobiDB-lite"/>
    </source>
</evidence>
<proteinExistence type="predicted"/>
<dbReference type="Proteomes" id="UP001055172">
    <property type="component" value="Unassembled WGS sequence"/>
</dbReference>
<dbReference type="SUPFAM" id="SSF53383">
    <property type="entry name" value="PLP-dependent transferases"/>
    <property type="match status" value="1"/>
</dbReference>
<keyword evidence="2" id="KW-0032">Aminotransferase</keyword>
<evidence type="ECO:0000313" key="2">
    <source>
        <dbReference type="EMBL" id="GJC77585.1"/>
    </source>
</evidence>
<feature type="region of interest" description="Disordered" evidence="1">
    <location>
        <begin position="1"/>
        <end position="25"/>
    </location>
</feature>
<keyword evidence="2" id="KW-0808">Transferase</keyword>
<dbReference type="EMBL" id="BPPX01000001">
    <property type="protein sequence ID" value="GJC77585.1"/>
    <property type="molecule type" value="Genomic_DNA"/>
</dbReference>
<gene>
    <name evidence="2" type="ORF">ColLi_00423</name>
</gene>
<keyword evidence="3" id="KW-1185">Reference proteome</keyword>
<sequence length="62" mass="6874">MFGHIQPGPPDPMFTLKKNADNDNSPEKVDLGVGIYRSEVGKYQELEVIRQAYGNGLIAKLI</sequence>
<dbReference type="Gene3D" id="3.90.1150.10">
    <property type="entry name" value="Aspartate Aminotransferase, domain 1"/>
    <property type="match status" value="1"/>
</dbReference>
<comment type="caution">
    <text evidence="2">The sequence shown here is derived from an EMBL/GenBank/DDBJ whole genome shotgun (WGS) entry which is preliminary data.</text>
</comment>
<accession>A0AA37GB33</accession>
<dbReference type="GO" id="GO:0008483">
    <property type="term" value="F:transaminase activity"/>
    <property type="evidence" value="ECO:0007669"/>
    <property type="project" value="UniProtKB-KW"/>
</dbReference>
<dbReference type="InterPro" id="IPR015424">
    <property type="entry name" value="PyrdxlP-dep_Trfase"/>
</dbReference>
<organism evidence="2 3">
    <name type="scientific">Colletotrichum liriopes</name>
    <dbReference type="NCBI Taxonomy" id="708192"/>
    <lineage>
        <taxon>Eukaryota</taxon>
        <taxon>Fungi</taxon>
        <taxon>Dikarya</taxon>
        <taxon>Ascomycota</taxon>
        <taxon>Pezizomycotina</taxon>
        <taxon>Sordariomycetes</taxon>
        <taxon>Hypocreomycetidae</taxon>
        <taxon>Glomerellales</taxon>
        <taxon>Glomerellaceae</taxon>
        <taxon>Colletotrichum</taxon>
        <taxon>Colletotrichum spaethianum species complex</taxon>
    </lineage>
</organism>